<dbReference type="InParanoid" id="D9PZ81"/>
<protein>
    <submittedName>
        <fullName evidence="2">Uncharacterized protein</fullName>
    </submittedName>
</protein>
<evidence type="ECO:0000256" key="1">
    <source>
        <dbReference type="SAM" id="Phobius"/>
    </source>
</evidence>
<dbReference type="STRING" id="666510.ASAC_1463"/>
<keyword evidence="1" id="KW-0472">Membrane</keyword>
<evidence type="ECO:0000313" key="2">
    <source>
        <dbReference type="EMBL" id="ADL19868.1"/>
    </source>
</evidence>
<feature type="transmembrane region" description="Helical" evidence="1">
    <location>
        <begin position="12"/>
        <end position="34"/>
    </location>
</feature>
<sequence>MDPMGLEVAVGMAIAAVALVVVLGSLAGMILTAYRAVPQPQALSPPPYIRVTSAYLESNNRTLLVNVTNYGQEPLYLVGETYVIVLYSTSLGERVQVFNLTSSPPVFKFVGDYAAPYSPGSGLMPGETIELNLTLTYQAIRSQPMSVTVIPLKAPPAQYSFTPGP</sequence>
<accession>D9PZ81</accession>
<keyword evidence="1" id="KW-0812">Transmembrane</keyword>
<dbReference type="HOGENOM" id="CLU_1607053_0_0_2"/>
<proteinExistence type="predicted"/>
<dbReference type="KEGG" id="asc:ASAC_1463"/>
<dbReference type="EMBL" id="CP001742">
    <property type="protein sequence ID" value="ADL19868.1"/>
    <property type="molecule type" value="Genomic_DNA"/>
</dbReference>
<gene>
    <name evidence="2" type="ordered locus">ASAC_1463</name>
</gene>
<dbReference type="AlphaFoldDB" id="D9PZ81"/>
<name>D9PZ81_ACIS3</name>
<keyword evidence="3" id="KW-1185">Reference proteome</keyword>
<keyword evidence="1" id="KW-1133">Transmembrane helix</keyword>
<dbReference type="Proteomes" id="UP000000346">
    <property type="component" value="Chromosome"/>
</dbReference>
<dbReference type="eggNOG" id="arCOG01824">
    <property type="taxonomic scope" value="Archaea"/>
</dbReference>
<evidence type="ECO:0000313" key="3">
    <source>
        <dbReference type="Proteomes" id="UP000000346"/>
    </source>
</evidence>
<organism evidence="2 3">
    <name type="scientific">Acidilobus saccharovorans (strain DSM 16705 / JCM 18335 / VKM B-2471 / 345-15)</name>
    <dbReference type="NCBI Taxonomy" id="666510"/>
    <lineage>
        <taxon>Archaea</taxon>
        <taxon>Thermoproteota</taxon>
        <taxon>Thermoprotei</taxon>
        <taxon>Acidilobales</taxon>
        <taxon>Acidilobaceae</taxon>
        <taxon>Acidilobus</taxon>
    </lineage>
</organism>
<reference evidence="2 3" key="1">
    <citation type="journal article" date="2010" name="Appl. Environ. Microbiol.">
        <title>The genome sequence of the crenarchaeon Acidilobus saccharovorans supports a new order, Acidilobales, and suggests an important ecological role in terrestrial acidic hot springs.</title>
        <authorList>
            <person name="Mardanov A.V."/>
            <person name="Svetlitchnyi V.A."/>
            <person name="Beletsky A.V."/>
            <person name="Prokofeva M.I."/>
            <person name="Bonch-Osmolovskaya E.A."/>
            <person name="Ravin N.V."/>
            <person name="Skryabin K.G."/>
        </authorList>
    </citation>
    <scope>NUCLEOTIDE SEQUENCE [LARGE SCALE GENOMIC DNA]</scope>
    <source>
        <strain evidence="3">DSM 16705 / JCM 18335 / VKM B-2471 / 345-15</strain>
    </source>
</reference>